<dbReference type="Proteomes" id="UP000789366">
    <property type="component" value="Unassembled WGS sequence"/>
</dbReference>
<evidence type="ECO:0000313" key="2">
    <source>
        <dbReference type="Proteomes" id="UP000789366"/>
    </source>
</evidence>
<name>A0ACA9QFI4_9GLOM</name>
<gene>
    <name evidence="1" type="ORF">SPELUC_LOCUS14464</name>
</gene>
<evidence type="ECO:0000313" key="1">
    <source>
        <dbReference type="EMBL" id="CAG8750804.1"/>
    </source>
</evidence>
<feature type="non-terminal residue" evidence="1">
    <location>
        <position position="1"/>
    </location>
</feature>
<dbReference type="EMBL" id="CAJVPW010042732">
    <property type="protein sequence ID" value="CAG8750804.1"/>
    <property type="molecule type" value="Genomic_DNA"/>
</dbReference>
<organism evidence="1 2">
    <name type="scientific">Cetraspora pellucida</name>
    <dbReference type="NCBI Taxonomy" id="1433469"/>
    <lineage>
        <taxon>Eukaryota</taxon>
        <taxon>Fungi</taxon>
        <taxon>Fungi incertae sedis</taxon>
        <taxon>Mucoromycota</taxon>
        <taxon>Glomeromycotina</taxon>
        <taxon>Glomeromycetes</taxon>
        <taxon>Diversisporales</taxon>
        <taxon>Gigasporaceae</taxon>
        <taxon>Cetraspora</taxon>
    </lineage>
</organism>
<protein>
    <submittedName>
        <fullName evidence="1">8757_t:CDS:1</fullName>
    </submittedName>
</protein>
<accession>A0ACA9QFI4</accession>
<feature type="non-terminal residue" evidence="1">
    <location>
        <position position="225"/>
    </location>
</feature>
<sequence length="225" mass="26454">ITDYISEALEEARNRDVILYLKTVVAAYNRCIHVAEILWKEAEPSMDKINAENMMYHMFEPFMNEYLKTELATVKSQCDEQIEKWNQKLIEKTSERQQTILINSNREIYKRDYLTYFRKILVLPAPRSRSSTSSMSSQMSYNFDRRGKYKPNSDSTSNGLAPLVEFFELIHIADLIQQMVQVYYEEEMSRFIDKTDFFNACIKEKKTFEKILDESVAAGLNKGIQ</sequence>
<keyword evidence="2" id="KW-1185">Reference proteome</keyword>
<comment type="caution">
    <text evidence="1">The sequence shown here is derived from an EMBL/GenBank/DDBJ whole genome shotgun (WGS) entry which is preliminary data.</text>
</comment>
<reference evidence="1" key="1">
    <citation type="submission" date="2021-06" db="EMBL/GenBank/DDBJ databases">
        <authorList>
            <person name="Kallberg Y."/>
            <person name="Tangrot J."/>
            <person name="Rosling A."/>
        </authorList>
    </citation>
    <scope>NUCLEOTIDE SEQUENCE</scope>
    <source>
        <strain evidence="1">28 12/20/2015</strain>
    </source>
</reference>
<proteinExistence type="predicted"/>